<protein>
    <recommendedName>
        <fullName evidence="3">Transposase</fullName>
    </recommendedName>
</protein>
<proteinExistence type="predicted"/>
<evidence type="ECO:0000313" key="1">
    <source>
        <dbReference type="EMBL" id="POE27587.1"/>
    </source>
</evidence>
<accession>A0ABD6VRT0</accession>
<dbReference type="Proteomes" id="UP000237274">
    <property type="component" value="Unassembled WGS sequence"/>
</dbReference>
<comment type="caution">
    <text evidence="1">The sequence shown here is derived from an EMBL/GenBank/DDBJ whole genome shotgun (WGS) entry which is preliminary data.</text>
</comment>
<sequence length="82" mass="9891">MRPVLFLSQNLQESNHVFFLWLVRNVLLLLEMGKWLFPDTSVKGNKKKAHWRTVFHRVKKYREKVFSKSICLLARKNNYGKK</sequence>
<reference evidence="1 2" key="1">
    <citation type="submission" date="2017-01" db="EMBL/GenBank/DDBJ databases">
        <title>Comparative Genomics of 38 Pectobacterium strains comprising three species revealed the characteristics of Pectobacterium carotovorum.</title>
        <authorList>
            <person name="Xie H."/>
            <person name="Ma Y."/>
            <person name="Li X."/>
        </authorList>
    </citation>
    <scope>NUCLEOTIDE SEQUENCE [LARGE SCALE GENOMIC DNA]</scope>
    <source>
        <strain evidence="1 2">Q142</strain>
    </source>
</reference>
<dbReference type="AlphaFoldDB" id="A0ABD6VRT0"/>
<dbReference type="EMBL" id="MTAO01000003">
    <property type="protein sequence ID" value="POE27587.1"/>
    <property type="molecule type" value="Genomic_DNA"/>
</dbReference>
<dbReference type="RefSeq" id="WP_039488847.1">
    <property type="nucleotide sequence ID" value="NZ_MTAP01000003.1"/>
</dbReference>
<dbReference type="KEGG" id="pcv:BCS7_05950"/>
<name>A0ABD6VRT0_9GAMM</name>
<evidence type="ECO:0008006" key="3">
    <source>
        <dbReference type="Google" id="ProtNLM"/>
    </source>
</evidence>
<organism evidence="1 2">
    <name type="scientific">Pectobacterium odoriferum</name>
    <dbReference type="NCBI Taxonomy" id="78398"/>
    <lineage>
        <taxon>Bacteria</taxon>
        <taxon>Pseudomonadati</taxon>
        <taxon>Pseudomonadota</taxon>
        <taxon>Gammaproteobacteria</taxon>
        <taxon>Enterobacterales</taxon>
        <taxon>Pectobacteriaceae</taxon>
        <taxon>Pectobacterium</taxon>
    </lineage>
</organism>
<gene>
    <name evidence="1" type="ORF">BV926_06645</name>
</gene>
<evidence type="ECO:0000313" key="2">
    <source>
        <dbReference type="Proteomes" id="UP000237274"/>
    </source>
</evidence>